<proteinExistence type="predicted"/>
<gene>
    <name evidence="2" type="ORF">DPMN_192360</name>
</gene>
<dbReference type="AlphaFoldDB" id="A0A9D3Y3K4"/>
<protein>
    <submittedName>
        <fullName evidence="2">Uncharacterized protein</fullName>
    </submittedName>
</protein>
<name>A0A9D3Y3K4_DREPO</name>
<accession>A0A9D3Y3K4</accession>
<comment type="caution">
    <text evidence="2">The sequence shown here is derived from an EMBL/GenBank/DDBJ whole genome shotgun (WGS) entry which is preliminary data.</text>
</comment>
<reference evidence="2" key="2">
    <citation type="submission" date="2020-11" db="EMBL/GenBank/DDBJ databases">
        <authorList>
            <person name="McCartney M.A."/>
            <person name="Auch B."/>
            <person name="Kono T."/>
            <person name="Mallez S."/>
            <person name="Becker A."/>
            <person name="Gohl D.M."/>
            <person name="Silverstein K.A.T."/>
            <person name="Koren S."/>
            <person name="Bechman K.B."/>
            <person name="Herman A."/>
            <person name="Abrahante J.E."/>
            <person name="Garbe J."/>
        </authorList>
    </citation>
    <scope>NUCLEOTIDE SEQUENCE</scope>
    <source>
        <strain evidence="2">Duluth1</strain>
        <tissue evidence="2">Whole animal</tissue>
    </source>
</reference>
<evidence type="ECO:0000256" key="1">
    <source>
        <dbReference type="SAM" id="MobiDB-lite"/>
    </source>
</evidence>
<dbReference type="EMBL" id="JAIWYP010000039">
    <property type="protein sequence ID" value="KAH3691309.1"/>
    <property type="molecule type" value="Genomic_DNA"/>
</dbReference>
<feature type="region of interest" description="Disordered" evidence="1">
    <location>
        <begin position="21"/>
        <end position="53"/>
    </location>
</feature>
<dbReference type="Proteomes" id="UP000828390">
    <property type="component" value="Unassembled WGS sequence"/>
</dbReference>
<reference evidence="2" key="1">
    <citation type="journal article" date="2019" name="bioRxiv">
        <title>The Genome of the Zebra Mussel, Dreissena polymorpha: A Resource for Invasive Species Research.</title>
        <authorList>
            <person name="McCartney M.A."/>
            <person name="Auch B."/>
            <person name="Kono T."/>
            <person name="Mallez S."/>
            <person name="Zhang Y."/>
            <person name="Obille A."/>
            <person name="Becker A."/>
            <person name="Abrahante J.E."/>
            <person name="Garbe J."/>
            <person name="Badalamenti J.P."/>
            <person name="Herman A."/>
            <person name="Mangelson H."/>
            <person name="Liachko I."/>
            <person name="Sullivan S."/>
            <person name="Sone E.D."/>
            <person name="Koren S."/>
            <person name="Silverstein K.A.T."/>
            <person name="Beckman K.B."/>
            <person name="Gohl D.M."/>
        </authorList>
    </citation>
    <scope>NUCLEOTIDE SEQUENCE</scope>
    <source>
        <strain evidence="2">Duluth1</strain>
        <tissue evidence="2">Whole animal</tissue>
    </source>
</reference>
<evidence type="ECO:0000313" key="2">
    <source>
        <dbReference type="EMBL" id="KAH3691309.1"/>
    </source>
</evidence>
<organism evidence="2 3">
    <name type="scientific">Dreissena polymorpha</name>
    <name type="common">Zebra mussel</name>
    <name type="synonym">Mytilus polymorpha</name>
    <dbReference type="NCBI Taxonomy" id="45954"/>
    <lineage>
        <taxon>Eukaryota</taxon>
        <taxon>Metazoa</taxon>
        <taxon>Spiralia</taxon>
        <taxon>Lophotrochozoa</taxon>
        <taxon>Mollusca</taxon>
        <taxon>Bivalvia</taxon>
        <taxon>Autobranchia</taxon>
        <taxon>Heteroconchia</taxon>
        <taxon>Euheterodonta</taxon>
        <taxon>Imparidentia</taxon>
        <taxon>Neoheterodontei</taxon>
        <taxon>Myida</taxon>
        <taxon>Dreissenoidea</taxon>
        <taxon>Dreissenidae</taxon>
        <taxon>Dreissena</taxon>
    </lineage>
</organism>
<keyword evidence="3" id="KW-1185">Reference proteome</keyword>
<sequence>MAQTQNSAVFVFKFSRVFSTSDVDGDFSKKKRLPRPQSTDHIVVRPQSRQLAP</sequence>
<evidence type="ECO:0000313" key="3">
    <source>
        <dbReference type="Proteomes" id="UP000828390"/>
    </source>
</evidence>